<keyword evidence="5" id="KW-1185">Reference proteome</keyword>
<name>A0A2K4ZHN7_9FIRM</name>
<evidence type="ECO:0000256" key="2">
    <source>
        <dbReference type="ARBA" id="ARBA00000751"/>
    </source>
</evidence>
<dbReference type="InterPro" id="IPR012816">
    <property type="entry name" value="NADAR"/>
</dbReference>
<organism evidence="4 5">
    <name type="scientific">Acetatifactor muris</name>
    <dbReference type="NCBI Taxonomy" id="879566"/>
    <lineage>
        <taxon>Bacteria</taxon>
        <taxon>Bacillati</taxon>
        <taxon>Bacillota</taxon>
        <taxon>Clostridia</taxon>
        <taxon>Lachnospirales</taxon>
        <taxon>Lachnospiraceae</taxon>
        <taxon>Acetatifactor</taxon>
    </lineage>
</organism>
<gene>
    <name evidence="4" type="primary">ybiA</name>
    <name evidence="4" type="ORF">AMURIS_02711</name>
</gene>
<evidence type="ECO:0000256" key="1">
    <source>
        <dbReference type="ARBA" id="ARBA00000022"/>
    </source>
</evidence>
<dbReference type="NCBIfam" id="TIGR02464">
    <property type="entry name" value="ribofla_fusion"/>
    <property type="match status" value="1"/>
</dbReference>
<evidence type="ECO:0000313" key="4">
    <source>
        <dbReference type="EMBL" id="SOY29990.1"/>
    </source>
</evidence>
<evidence type="ECO:0000313" key="5">
    <source>
        <dbReference type="Proteomes" id="UP000236311"/>
    </source>
</evidence>
<dbReference type="Pfam" id="PF08719">
    <property type="entry name" value="NADAR"/>
    <property type="match status" value="1"/>
</dbReference>
<comment type="catalytic activity">
    <reaction evidence="1">
        <text>5-amino-6-(5-phospho-D-ribosylamino)uracil + H2O = 5,6-diaminouracil + D-ribose 5-phosphate</text>
        <dbReference type="Rhea" id="RHEA:55020"/>
        <dbReference type="ChEBI" id="CHEBI:15377"/>
        <dbReference type="ChEBI" id="CHEBI:46252"/>
        <dbReference type="ChEBI" id="CHEBI:58453"/>
        <dbReference type="ChEBI" id="CHEBI:78346"/>
    </reaction>
</comment>
<dbReference type="OrthoDB" id="67297at2"/>
<proteinExistence type="predicted"/>
<protein>
    <submittedName>
        <fullName evidence="4">Swarming motility protein YbiA</fullName>
    </submittedName>
</protein>
<dbReference type="RefSeq" id="WP_103240160.1">
    <property type="nucleotide sequence ID" value="NZ_CANRXC010000017.1"/>
</dbReference>
<dbReference type="SUPFAM" id="SSF143990">
    <property type="entry name" value="YbiA-like"/>
    <property type="match status" value="1"/>
</dbReference>
<dbReference type="Gene3D" id="1.10.357.40">
    <property type="entry name" value="YbiA-like"/>
    <property type="match status" value="1"/>
</dbReference>
<comment type="catalytic activity">
    <reaction evidence="2">
        <text>2,5-diamino-6-hydroxy-4-(5-phosphoribosylamino)-pyrimidine + H2O = 2,5,6-triamino-4-hydroxypyrimidine + D-ribose 5-phosphate</text>
        <dbReference type="Rhea" id="RHEA:23436"/>
        <dbReference type="ChEBI" id="CHEBI:15377"/>
        <dbReference type="ChEBI" id="CHEBI:58614"/>
        <dbReference type="ChEBI" id="CHEBI:78346"/>
        <dbReference type="ChEBI" id="CHEBI:137796"/>
    </reaction>
</comment>
<dbReference type="CDD" id="cd15457">
    <property type="entry name" value="NADAR"/>
    <property type="match status" value="1"/>
</dbReference>
<reference evidence="4 5" key="1">
    <citation type="submission" date="2018-01" db="EMBL/GenBank/DDBJ databases">
        <authorList>
            <person name="Gaut B.S."/>
            <person name="Morton B.R."/>
            <person name="Clegg M.T."/>
            <person name="Duvall M.R."/>
        </authorList>
    </citation>
    <scope>NUCLEOTIDE SEQUENCE [LARGE SCALE GENOMIC DNA]</scope>
    <source>
        <strain evidence="4">GP69</strain>
    </source>
</reference>
<dbReference type="EMBL" id="OFSM01000013">
    <property type="protein sequence ID" value="SOY29990.1"/>
    <property type="molecule type" value="Genomic_DNA"/>
</dbReference>
<dbReference type="AlphaFoldDB" id="A0A2K4ZHN7"/>
<dbReference type="InterPro" id="IPR037238">
    <property type="entry name" value="YbiA-like_sf"/>
</dbReference>
<sequence length="168" mass="19558">MKNIICFHNPDEANGYLSNWYLSDFGVNGIRYSSMEQYMMYQKALLFEDMEIAAQILDTADVGKIKALGRAVKNYEDILWNGMRQLIVYQGLLEKFQQNVELKEKLLATRNHILAECAVQDRIWGIGLSMKDESRFDLNRWKGQNLLGFSLMRVRAALEHSSEREDKK</sequence>
<dbReference type="Proteomes" id="UP000236311">
    <property type="component" value="Unassembled WGS sequence"/>
</dbReference>
<accession>A0A2K4ZHN7</accession>
<feature type="domain" description="NADAR" evidence="3">
    <location>
        <begin position="7"/>
        <end position="158"/>
    </location>
</feature>
<evidence type="ECO:0000259" key="3">
    <source>
        <dbReference type="Pfam" id="PF08719"/>
    </source>
</evidence>